<organism evidence="2 3">
    <name type="scientific">Caminibacter pacificus</name>
    <dbReference type="NCBI Taxonomy" id="1424653"/>
    <lineage>
        <taxon>Bacteria</taxon>
        <taxon>Pseudomonadati</taxon>
        <taxon>Campylobacterota</taxon>
        <taxon>Epsilonproteobacteria</taxon>
        <taxon>Nautiliales</taxon>
        <taxon>Nautiliaceae</taxon>
        <taxon>Caminibacter</taxon>
    </lineage>
</organism>
<keyword evidence="4" id="KW-1185">Reference proteome</keyword>
<name>A0AAJ4UX38_9BACT</name>
<accession>A0AAJ4UX38</accession>
<evidence type="ECO:0000313" key="1">
    <source>
        <dbReference type="EMBL" id="QCI27434.1"/>
    </source>
</evidence>
<evidence type="ECO:0000313" key="3">
    <source>
        <dbReference type="Proteomes" id="UP000272781"/>
    </source>
</evidence>
<sequence>MDLSKFSVEELHELIEKAKAELLKRREGKWIHFKTDDCFTPKFGPAYVAKLFLVGDEIEREFYASNGKEWCKKGKSYKEDWDIEIFENDVIEARLTTGKKVDKREWYYVKNGELIPLFDLDEAKQFLKNLK</sequence>
<evidence type="ECO:0000313" key="4">
    <source>
        <dbReference type="Proteomes" id="UP000298805"/>
    </source>
</evidence>
<dbReference type="Proteomes" id="UP000272781">
    <property type="component" value="Unassembled WGS sequence"/>
</dbReference>
<dbReference type="EMBL" id="CP027432">
    <property type="protein sequence ID" value="QCI27434.1"/>
    <property type="molecule type" value="Genomic_DNA"/>
</dbReference>
<dbReference type="Proteomes" id="UP000298805">
    <property type="component" value="Chromosome"/>
</dbReference>
<reference evidence="2 3" key="2">
    <citation type="submission" date="2018-11" db="EMBL/GenBank/DDBJ databases">
        <title>Genomic Encyclopedia of Type Strains, Phase IV (KMG-IV): sequencing the most valuable type-strain genomes for metagenomic binning, comparative biology and taxonomic classification.</title>
        <authorList>
            <person name="Goeker M."/>
        </authorList>
    </citation>
    <scope>NUCLEOTIDE SEQUENCE [LARGE SCALE GENOMIC DNA]</scope>
    <source>
        <strain evidence="2 3">DSM 27783</strain>
    </source>
</reference>
<dbReference type="RefSeq" id="WP_123353163.1">
    <property type="nucleotide sequence ID" value="NZ_CP027432.2"/>
</dbReference>
<reference evidence="1" key="3">
    <citation type="submission" date="2019-06" db="EMBL/GenBank/DDBJ databases">
        <title>A comparative analysis of the Nautiliaceae.</title>
        <authorList>
            <person name="Grosche A."/>
            <person name="Smedile F."/>
            <person name="Vetriani C."/>
        </authorList>
    </citation>
    <scope>NUCLEOTIDE SEQUENCE</scope>
    <source>
        <strain evidence="1">TB6</strain>
    </source>
</reference>
<dbReference type="AlphaFoldDB" id="A0AAJ4UX38"/>
<gene>
    <name evidence="1" type="ORF">C6V80_00165</name>
    <name evidence="2" type="ORF">EDC58_1786</name>
</gene>
<reference evidence="4" key="1">
    <citation type="submission" date="2018-03" db="EMBL/GenBank/DDBJ databases">
        <title>A comparative analysis of the Nautiliaceae.</title>
        <authorList>
            <person name="Grosche A."/>
            <person name="Smedile F."/>
            <person name="Vetriani C."/>
        </authorList>
    </citation>
    <scope>NUCLEOTIDE SEQUENCE [LARGE SCALE GENOMIC DNA]</scope>
    <source>
        <strain evidence="4">TB6</strain>
    </source>
</reference>
<evidence type="ECO:0000313" key="2">
    <source>
        <dbReference type="EMBL" id="ROR38871.1"/>
    </source>
</evidence>
<dbReference type="EMBL" id="RJVK01000005">
    <property type="protein sequence ID" value="ROR38871.1"/>
    <property type="molecule type" value="Genomic_DNA"/>
</dbReference>
<proteinExistence type="predicted"/>
<protein>
    <submittedName>
        <fullName evidence="2">Uncharacterized protein</fullName>
    </submittedName>
</protein>